<dbReference type="Gene3D" id="3.30.200.20">
    <property type="entry name" value="Phosphorylase Kinase, domain 1"/>
    <property type="match status" value="1"/>
</dbReference>
<feature type="compositionally biased region" description="Basic residues" evidence="8">
    <location>
        <begin position="397"/>
        <end position="412"/>
    </location>
</feature>
<dbReference type="RefSeq" id="WP_345695250.1">
    <property type="nucleotide sequence ID" value="NZ_BAABIS010000001.1"/>
</dbReference>
<protein>
    <recommendedName>
        <fullName evidence="1">non-specific serine/threonine protein kinase</fullName>
        <ecNumber evidence="1">2.7.11.1</ecNumber>
    </recommendedName>
</protein>
<keyword evidence="4 7" id="KW-0547">Nucleotide-binding</keyword>
<keyword evidence="3" id="KW-0808">Transferase</keyword>
<feature type="region of interest" description="Disordered" evidence="8">
    <location>
        <begin position="325"/>
        <end position="412"/>
    </location>
</feature>
<evidence type="ECO:0000256" key="2">
    <source>
        <dbReference type="ARBA" id="ARBA00022527"/>
    </source>
</evidence>
<dbReference type="InterPro" id="IPR011009">
    <property type="entry name" value="Kinase-like_dom_sf"/>
</dbReference>
<dbReference type="EC" id="2.7.11.1" evidence="1"/>
<evidence type="ECO:0000313" key="10">
    <source>
        <dbReference type="EMBL" id="GAA4834836.1"/>
    </source>
</evidence>
<dbReference type="PROSITE" id="PS00107">
    <property type="entry name" value="PROTEIN_KINASE_ATP"/>
    <property type="match status" value="1"/>
</dbReference>
<evidence type="ECO:0000256" key="4">
    <source>
        <dbReference type="ARBA" id="ARBA00022741"/>
    </source>
</evidence>
<accession>A0ABP9DEJ5</accession>
<gene>
    <name evidence="10" type="ORF">GCM10023235_06870</name>
</gene>
<evidence type="ECO:0000256" key="5">
    <source>
        <dbReference type="ARBA" id="ARBA00022777"/>
    </source>
</evidence>
<feature type="domain" description="Protein kinase" evidence="9">
    <location>
        <begin position="18"/>
        <end position="290"/>
    </location>
</feature>
<comment type="caution">
    <text evidence="10">The sequence shown here is derived from an EMBL/GenBank/DDBJ whole genome shotgun (WGS) entry which is preliminary data.</text>
</comment>
<feature type="compositionally biased region" description="Pro residues" evidence="8">
    <location>
        <begin position="349"/>
        <end position="366"/>
    </location>
</feature>
<dbReference type="PANTHER" id="PTHR43289">
    <property type="entry name" value="MITOGEN-ACTIVATED PROTEIN KINASE KINASE KINASE 20-RELATED"/>
    <property type="match status" value="1"/>
</dbReference>
<dbReference type="InterPro" id="IPR017441">
    <property type="entry name" value="Protein_kinase_ATP_BS"/>
</dbReference>
<keyword evidence="6 7" id="KW-0067">ATP-binding</keyword>
<evidence type="ECO:0000256" key="8">
    <source>
        <dbReference type="SAM" id="MobiDB-lite"/>
    </source>
</evidence>
<sequence length="412" mass="42807">MTVTAESSTATILFAQRYRVCSVLGRGGGADVLHAVDERLKREVALKVFRPGASADAARRFGTEARLLARLRHPGLIEVYDYGVVGEQPYLALELVPGPTLAELLRSHPMPTDQVRRLGRDVAEVLAFVHSHGVVHRDVKPSNVLMDADGRVRLADFGAARLLAEAAAPGDEALTGTGLIIGTPAYLAPEQIRGQGALAAADVYALGLLLLECLTGIREYTGAPIEAAAARLHRPPAIPRSLPAGLARTLRRMTDMDPERRPSAAACARLLTEEEPGGPAGVAAVVHRSLRRTRTGAMRPAYAKPLLAAASLVVLTGLGGSATLDDSPTAVHRPATSPATAPTAAVPSPESPSAPSPQQTAPPAPLSPASADEPRTAAPAPAPTPLGPNHPAGNGRHGPKGHPNGRHGKSPE</sequence>
<reference evidence="11" key="1">
    <citation type="journal article" date="2019" name="Int. J. Syst. Evol. Microbiol.">
        <title>The Global Catalogue of Microorganisms (GCM) 10K type strain sequencing project: providing services to taxonomists for standard genome sequencing and annotation.</title>
        <authorList>
            <consortium name="The Broad Institute Genomics Platform"/>
            <consortium name="The Broad Institute Genome Sequencing Center for Infectious Disease"/>
            <person name="Wu L."/>
            <person name="Ma J."/>
        </authorList>
    </citation>
    <scope>NUCLEOTIDE SEQUENCE [LARGE SCALE GENOMIC DNA]</scope>
    <source>
        <strain evidence="11">JCM 13006</strain>
    </source>
</reference>
<evidence type="ECO:0000259" key="9">
    <source>
        <dbReference type="PROSITE" id="PS50011"/>
    </source>
</evidence>
<dbReference type="InterPro" id="IPR008271">
    <property type="entry name" value="Ser/Thr_kinase_AS"/>
</dbReference>
<dbReference type="GO" id="GO:0016301">
    <property type="term" value="F:kinase activity"/>
    <property type="evidence" value="ECO:0007669"/>
    <property type="project" value="UniProtKB-KW"/>
</dbReference>
<dbReference type="PROSITE" id="PS50011">
    <property type="entry name" value="PROTEIN_KINASE_DOM"/>
    <property type="match status" value="1"/>
</dbReference>
<proteinExistence type="predicted"/>
<evidence type="ECO:0000313" key="11">
    <source>
        <dbReference type="Proteomes" id="UP001501752"/>
    </source>
</evidence>
<dbReference type="Proteomes" id="UP001501752">
    <property type="component" value="Unassembled WGS sequence"/>
</dbReference>
<keyword evidence="2" id="KW-0723">Serine/threonine-protein kinase</keyword>
<keyword evidence="5 10" id="KW-0418">Kinase</keyword>
<evidence type="ECO:0000256" key="1">
    <source>
        <dbReference type="ARBA" id="ARBA00012513"/>
    </source>
</evidence>
<dbReference type="SMART" id="SM00220">
    <property type="entry name" value="S_TKc"/>
    <property type="match status" value="1"/>
</dbReference>
<organism evidence="10 11">
    <name type="scientific">Kitasatospora terrestris</name>
    <dbReference type="NCBI Taxonomy" id="258051"/>
    <lineage>
        <taxon>Bacteria</taxon>
        <taxon>Bacillati</taxon>
        <taxon>Actinomycetota</taxon>
        <taxon>Actinomycetes</taxon>
        <taxon>Kitasatosporales</taxon>
        <taxon>Streptomycetaceae</taxon>
        <taxon>Kitasatospora</taxon>
    </lineage>
</organism>
<dbReference type="EMBL" id="BAABIS010000001">
    <property type="protein sequence ID" value="GAA4834836.1"/>
    <property type="molecule type" value="Genomic_DNA"/>
</dbReference>
<evidence type="ECO:0000256" key="6">
    <source>
        <dbReference type="ARBA" id="ARBA00022840"/>
    </source>
</evidence>
<feature type="binding site" evidence="7">
    <location>
        <position position="47"/>
    </location>
    <ligand>
        <name>ATP</name>
        <dbReference type="ChEBI" id="CHEBI:30616"/>
    </ligand>
</feature>
<evidence type="ECO:0000256" key="3">
    <source>
        <dbReference type="ARBA" id="ARBA00022679"/>
    </source>
</evidence>
<dbReference type="CDD" id="cd14014">
    <property type="entry name" value="STKc_PknB_like"/>
    <property type="match status" value="1"/>
</dbReference>
<dbReference type="Gene3D" id="1.10.510.10">
    <property type="entry name" value="Transferase(Phosphotransferase) domain 1"/>
    <property type="match status" value="1"/>
</dbReference>
<name>A0ABP9DEJ5_9ACTN</name>
<feature type="compositionally biased region" description="Low complexity" evidence="8">
    <location>
        <begin position="367"/>
        <end position="379"/>
    </location>
</feature>
<dbReference type="PROSITE" id="PS00108">
    <property type="entry name" value="PROTEIN_KINASE_ST"/>
    <property type="match status" value="1"/>
</dbReference>
<evidence type="ECO:0000256" key="7">
    <source>
        <dbReference type="PROSITE-ProRule" id="PRU10141"/>
    </source>
</evidence>
<keyword evidence="11" id="KW-1185">Reference proteome</keyword>
<dbReference type="PANTHER" id="PTHR43289:SF6">
    <property type="entry name" value="SERINE_THREONINE-PROTEIN KINASE NEKL-3"/>
    <property type="match status" value="1"/>
</dbReference>
<dbReference type="InterPro" id="IPR000719">
    <property type="entry name" value="Prot_kinase_dom"/>
</dbReference>
<dbReference type="SUPFAM" id="SSF56112">
    <property type="entry name" value="Protein kinase-like (PK-like)"/>
    <property type="match status" value="1"/>
</dbReference>
<feature type="compositionally biased region" description="Low complexity" evidence="8">
    <location>
        <begin position="334"/>
        <end position="348"/>
    </location>
</feature>
<dbReference type="Pfam" id="PF00069">
    <property type="entry name" value="Pkinase"/>
    <property type="match status" value="1"/>
</dbReference>